<feature type="transmembrane region" description="Helical" evidence="7">
    <location>
        <begin position="44"/>
        <end position="65"/>
    </location>
</feature>
<dbReference type="PANTHER" id="PTHR30482:SF10">
    <property type="entry name" value="HIGH-AFFINITY BRANCHED-CHAIN AMINO ACID TRANSPORT PROTEIN BRAE"/>
    <property type="match status" value="1"/>
</dbReference>
<feature type="transmembrane region" description="Helical" evidence="7">
    <location>
        <begin position="202"/>
        <end position="220"/>
    </location>
</feature>
<dbReference type="PANTHER" id="PTHR30482">
    <property type="entry name" value="HIGH-AFFINITY BRANCHED-CHAIN AMINO ACID TRANSPORT SYSTEM PERMEASE"/>
    <property type="match status" value="1"/>
</dbReference>
<feature type="transmembrane region" description="Helical" evidence="7">
    <location>
        <begin position="125"/>
        <end position="147"/>
    </location>
</feature>
<feature type="transmembrane region" description="Helical" evidence="7">
    <location>
        <begin position="327"/>
        <end position="353"/>
    </location>
</feature>
<keyword evidence="3 7" id="KW-0812">Transmembrane</keyword>
<feature type="transmembrane region" description="Helical" evidence="7">
    <location>
        <begin position="282"/>
        <end position="307"/>
    </location>
</feature>
<evidence type="ECO:0000256" key="5">
    <source>
        <dbReference type="ARBA" id="ARBA00023136"/>
    </source>
</evidence>
<dbReference type="CDD" id="cd06581">
    <property type="entry name" value="TM_PBP1_LivM_like"/>
    <property type="match status" value="1"/>
</dbReference>
<dbReference type="GO" id="GO:0015658">
    <property type="term" value="F:branched-chain amino acid transmembrane transporter activity"/>
    <property type="evidence" value="ECO:0007669"/>
    <property type="project" value="InterPro"/>
</dbReference>
<keyword evidence="9" id="KW-1185">Reference proteome</keyword>
<dbReference type="RefSeq" id="WP_197009825.1">
    <property type="nucleotide sequence ID" value="NZ_BAABES010000007.1"/>
</dbReference>
<name>A0A931DDJ9_9ACTN</name>
<dbReference type="InterPro" id="IPR001851">
    <property type="entry name" value="ABC_transp_permease"/>
</dbReference>
<evidence type="ECO:0000313" key="8">
    <source>
        <dbReference type="EMBL" id="MBG6086889.1"/>
    </source>
</evidence>
<reference evidence="8" key="1">
    <citation type="submission" date="2020-11" db="EMBL/GenBank/DDBJ databases">
        <title>Sequencing the genomes of 1000 actinobacteria strains.</title>
        <authorList>
            <person name="Klenk H.-P."/>
        </authorList>
    </citation>
    <scope>NUCLEOTIDE SEQUENCE</scope>
    <source>
        <strain evidence="8">DSM 43175</strain>
    </source>
</reference>
<feature type="compositionally biased region" description="Pro residues" evidence="6">
    <location>
        <begin position="1"/>
        <end position="17"/>
    </location>
</feature>
<gene>
    <name evidence="8" type="ORF">IW256_001002</name>
</gene>
<dbReference type="Proteomes" id="UP000614047">
    <property type="component" value="Unassembled WGS sequence"/>
</dbReference>
<evidence type="ECO:0000256" key="2">
    <source>
        <dbReference type="ARBA" id="ARBA00022475"/>
    </source>
</evidence>
<keyword evidence="5 7" id="KW-0472">Membrane</keyword>
<dbReference type="AlphaFoldDB" id="A0A931DDJ9"/>
<keyword evidence="4 7" id="KW-1133">Transmembrane helix</keyword>
<evidence type="ECO:0000256" key="4">
    <source>
        <dbReference type="ARBA" id="ARBA00022989"/>
    </source>
</evidence>
<evidence type="ECO:0000313" key="9">
    <source>
        <dbReference type="Proteomes" id="UP000614047"/>
    </source>
</evidence>
<dbReference type="InterPro" id="IPR043428">
    <property type="entry name" value="LivM-like"/>
</dbReference>
<evidence type="ECO:0000256" key="1">
    <source>
        <dbReference type="ARBA" id="ARBA00004651"/>
    </source>
</evidence>
<dbReference type="EMBL" id="JADOUA010000001">
    <property type="protein sequence ID" value="MBG6086889.1"/>
    <property type="molecule type" value="Genomic_DNA"/>
</dbReference>
<evidence type="ECO:0000256" key="6">
    <source>
        <dbReference type="SAM" id="MobiDB-lite"/>
    </source>
</evidence>
<protein>
    <submittedName>
        <fullName evidence="8">Branched-chain amino acid transport system permease protein</fullName>
    </submittedName>
</protein>
<accession>A0A931DDJ9</accession>
<feature type="transmembrane region" description="Helical" evidence="7">
    <location>
        <begin position="77"/>
        <end position="101"/>
    </location>
</feature>
<keyword evidence="2" id="KW-1003">Cell membrane</keyword>
<proteinExistence type="predicted"/>
<evidence type="ECO:0000256" key="7">
    <source>
        <dbReference type="SAM" id="Phobius"/>
    </source>
</evidence>
<organism evidence="8 9">
    <name type="scientific">Actinomadura viridis</name>
    <dbReference type="NCBI Taxonomy" id="58110"/>
    <lineage>
        <taxon>Bacteria</taxon>
        <taxon>Bacillati</taxon>
        <taxon>Actinomycetota</taxon>
        <taxon>Actinomycetes</taxon>
        <taxon>Streptosporangiales</taxon>
        <taxon>Thermomonosporaceae</taxon>
        <taxon>Actinomadura</taxon>
    </lineage>
</organism>
<feature type="region of interest" description="Disordered" evidence="6">
    <location>
        <begin position="1"/>
        <end position="20"/>
    </location>
</feature>
<sequence length="369" mass="38132">MSPAPGPERPPRAPWPASPARNALLSPAAREDRLVPPAPGRDSLLPSAAGWCALVLGLAAAYALLTQVSSGHERTVATIFMFIALAQAWNILGGFCGYPIFGQVGFFGLGGYAVAVLMTGPDWPLWAALAGGTAFCAVFACLVGPVLMRLRGHYFAIATIGLAETLRETVVNVPALTGGGAGLAIPTSGSGAAIGELGDEGFAVLFLLLAMATTAVAAVVSGSRFGWRLRAIRQDEDGAAALGVDVSRAKCAAFALFALITGLAGGLYAAQQVVLYPEGMFSLEITLLVIVMVLMGGSGTVAGPVLGAVGGQVLSELLRTVFPQGHILVLALCIIVSVIVFPWGAIGFARLVWRTRRIPLLEAVRTCRL</sequence>
<comment type="caution">
    <text evidence="8">The sequence shown here is derived from an EMBL/GenBank/DDBJ whole genome shotgun (WGS) entry which is preliminary data.</text>
</comment>
<feature type="transmembrane region" description="Helical" evidence="7">
    <location>
        <begin position="252"/>
        <end position="270"/>
    </location>
</feature>
<dbReference type="Pfam" id="PF02653">
    <property type="entry name" value="BPD_transp_2"/>
    <property type="match status" value="1"/>
</dbReference>
<dbReference type="GO" id="GO:0005886">
    <property type="term" value="C:plasma membrane"/>
    <property type="evidence" value="ECO:0007669"/>
    <property type="project" value="UniProtKB-SubCell"/>
</dbReference>
<comment type="subcellular location">
    <subcellularLocation>
        <location evidence="1">Cell membrane</location>
        <topology evidence="1">Multi-pass membrane protein</topology>
    </subcellularLocation>
</comment>
<evidence type="ECO:0000256" key="3">
    <source>
        <dbReference type="ARBA" id="ARBA00022692"/>
    </source>
</evidence>